<dbReference type="InterPro" id="IPR001841">
    <property type="entry name" value="Znf_RING"/>
</dbReference>
<evidence type="ECO:0000313" key="22">
    <source>
        <dbReference type="Proteomes" id="UP000770015"/>
    </source>
</evidence>
<keyword evidence="13 17" id="KW-0238">DNA-binding</keyword>
<evidence type="ECO:0000259" key="19">
    <source>
        <dbReference type="PROSITE" id="PS50089"/>
    </source>
</evidence>
<proteinExistence type="inferred from homology"/>
<comment type="function">
    <text evidence="17">E3 RING-finger protein, member of the UBC2/RAD6 epistasis group. Associates to the E2 ubiquitin conjugating enzyme UBC2/RAD6 to form the UBC2-RAD18 ubiquitin ligase complex involved in postreplicative repair (PRR) of damaged DNA.</text>
</comment>
<comment type="pathway">
    <text evidence="3 17">Protein modification; protein ubiquitination.</text>
</comment>
<feature type="compositionally biased region" description="Polar residues" evidence="18">
    <location>
        <begin position="218"/>
        <end position="236"/>
    </location>
</feature>
<evidence type="ECO:0000256" key="15">
    <source>
        <dbReference type="ARBA" id="ARBA00023242"/>
    </source>
</evidence>
<gene>
    <name evidence="21" type="ORF">F5X68DRAFT_265396</name>
</gene>
<dbReference type="GO" id="GO:0005634">
    <property type="term" value="C:nucleus"/>
    <property type="evidence" value="ECO:0007669"/>
    <property type="project" value="UniProtKB-SubCell"/>
</dbReference>
<keyword evidence="12 17" id="KW-0862">Zinc</keyword>
<dbReference type="Pfam" id="PF13923">
    <property type="entry name" value="zf-C3HC4_2"/>
    <property type="match status" value="1"/>
</dbReference>
<comment type="catalytic activity">
    <reaction evidence="1 17">
        <text>S-ubiquitinyl-[E2 ubiquitin-conjugating enzyme]-L-cysteine + [acceptor protein]-L-lysine = [E2 ubiquitin-conjugating enzyme]-L-cysteine + N(6)-ubiquitinyl-[acceptor protein]-L-lysine.</text>
        <dbReference type="EC" id="2.3.2.27"/>
    </reaction>
</comment>
<dbReference type="GO" id="GO:0061630">
    <property type="term" value="F:ubiquitin protein ligase activity"/>
    <property type="evidence" value="ECO:0007669"/>
    <property type="project" value="UniProtKB-UniRule"/>
</dbReference>
<keyword evidence="10 16" id="KW-0863">Zinc-finger</keyword>
<dbReference type="SMART" id="SM00734">
    <property type="entry name" value="ZnF_Rad18"/>
    <property type="match status" value="1"/>
</dbReference>
<name>A0A9P8V0H6_9PEZI</name>
<evidence type="ECO:0000256" key="14">
    <source>
        <dbReference type="ARBA" id="ARBA00023204"/>
    </source>
</evidence>
<feature type="domain" description="RING-type" evidence="19">
    <location>
        <begin position="29"/>
        <end position="67"/>
    </location>
</feature>
<dbReference type="SMART" id="SM00513">
    <property type="entry name" value="SAP"/>
    <property type="match status" value="1"/>
</dbReference>
<dbReference type="PANTHER" id="PTHR14134">
    <property type="entry name" value="E3 UBIQUITIN-PROTEIN LIGASE RAD18"/>
    <property type="match status" value="1"/>
</dbReference>
<evidence type="ECO:0000313" key="21">
    <source>
        <dbReference type="EMBL" id="KAH6668668.1"/>
    </source>
</evidence>
<dbReference type="EMBL" id="JAGSXJ010000033">
    <property type="protein sequence ID" value="KAH6668668.1"/>
    <property type="molecule type" value="Genomic_DNA"/>
</dbReference>
<keyword evidence="22" id="KW-1185">Reference proteome</keyword>
<dbReference type="GO" id="GO:0008270">
    <property type="term" value="F:zinc ion binding"/>
    <property type="evidence" value="ECO:0007669"/>
    <property type="project" value="UniProtKB-KW"/>
</dbReference>
<evidence type="ECO:0000256" key="12">
    <source>
        <dbReference type="ARBA" id="ARBA00022833"/>
    </source>
</evidence>
<evidence type="ECO:0000256" key="1">
    <source>
        <dbReference type="ARBA" id="ARBA00000900"/>
    </source>
</evidence>
<keyword evidence="7 17" id="KW-0808">Transferase</keyword>
<dbReference type="OrthoDB" id="9049620at2759"/>
<dbReference type="InterPro" id="IPR004580">
    <property type="entry name" value="Rad18_fungi"/>
</dbReference>
<comment type="subunit">
    <text evidence="17">Interacts with E2 UBC2, forming a complex with ubiquitin ligase activity.</text>
</comment>
<comment type="caution">
    <text evidence="21">The sequence shown here is derived from an EMBL/GenBank/DDBJ whole genome shotgun (WGS) entry which is preliminary data.</text>
</comment>
<evidence type="ECO:0000256" key="5">
    <source>
        <dbReference type="ARBA" id="ARBA00012483"/>
    </source>
</evidence>
<keyword evidence="11 17" id="KW-0833">Ubl conjugation pathway</keyword>
<sequence>MAAPDVSDPTDWQPTPLAGLAAVESALRCQMCKDFYKTPMLTSCSHTFCSLCIRRALAMDGQCPLCRTKAMESQLRNNWALDEAVVAFTEVRQATLEFAKRPPAPPPRRSPKRKVAASVEQSVEEPERKRLRSSTRLSSLRGHGPPASIPSSVPDVEPFSDEEDTGWHESVKRETVEDEQDAAYVPDDGLVGCPMCNKRMKEGLVFGHLDTCPGPAPSNHNNSAPRGQPSASTADNSRPPLGLPIPAPERLPTLNYDMMKEVALRKKMTDLGISSLGPRQLLQARHKEWITIWNANCDSARPKPRAALLQDLATWERTIGNASAGHSRYNRGVEVRDKEFDGDAWATAHQSSFRDLVASARRSRAPVQPIKRDPDAETEEESSAIDSPAESMLDLQHSPAGAPLPSIEGVADAPGVI</sequence>
<evidence type="ECO:0000256" key="2">
    <source>
        <dbReference type="ARBA" id="ARBA00004123"/>
    </source>
</evidence>
<feature type="compositionally biased region" description="Basic and acidic residues" evidence="18">
    <location>
        <begin position="165"/>
        <end position="175"/>
    </location>
</feature>
<evidence type="ECO:0000256" key="17">
    <source>
        <dbReference type="RuleBase" id="RU368093"/>
    </source>
</evidence>
<evidence type="ECO:0000256" key="18">
    <source>
        <dbReference type="SAM" id="MobiDB-lite"/>
    </source>
</evidence>
<dbReference type="InterPro" id="IPR013083">
    <property type="entry name" value="Znf_RING/FYVE/PHD"/>
</dbReference>
<dbReference type="Proteomes" id="UP000770015">
    <property type="component" value="Unassembled WGS sequence"/>
</dbReference>
<evidence type="ECO:0000256" key="8">
    <source>
        <dbReference type="ARBA" id="ARBA00022723"/>
    </source>
</evidence>
<evidence type="ECO:0000256" key="7">
    <source>
        <dbReference type="ARBA" id="ARBA00022679"/>
    </source>
</evidence>
<dbReference type="GO" id="GO:0003697">
    <property type="term" value="F:single-stranded DNA binding"/>
    <property type="evidence" value="ECO:0007669"/>
    <property type="project" value="UniProtKB-UniRule"/>
</dbReference>
<organism evidence="21 22">
    <name type="scientific">Plectosphaerella plurivora</name>
    <dbReference type="NCBI Taxonomy" id="936078"/>
    <lineage>
        <taxon>Eukaryota</taxon>
        <taxon>Fungi</taxon>
        <taxon>Dikarya</taxon>
        <taxon>Ascomycota</taxon>
        <taxon>Pezizomycotina</taxon>
        <taxon>Sordariomycetes</taxon>
        <taxon>Hypocreomycetidae</taxon>
        <taxon>Glomerellales</taxon>
        <taxon>Plectosphaerellaceae</taxon>
        <taxon>Plectosphaerella</taxon>
    </lineage>
</organism>
<feature type="domain" description="SAP" evidence="20">
    <location>
        <begin position="256"/>
        <end position="290"/>
    </location>
</feature>
<dbReference type="InterPro" id="IPR017907">
    <property type="entry name" value="Znf_RING_CS"/>
</dbReference>
<reference evidence="21" key="1">
    <citation type="journal article" date="2021" name="Nat. Commun.">
        <title>Genetic determinants of endophytism in the Arabidopsis root mycobiome.</title>
        <authorList>
            <person name="Mesny F."/>
            <person name="Miyauchi S."/>
            <person name="Thiergart T."/>
            <person name="Pickel B."/>
            <person name="Atanasova L."/>
            <person name="Karlsson M."/>
            <person name="Huettel B."/>
            <person name="Barry K.W."/>
            <person name="Haridas S."/>
            <person name="Chen C."/>
            <person name="Bauer D."/>
            <person name="Andreopoulos W."/>
            <person name="Pangilinan J."/>
            <person name="LaButti K."/>
            <person name="Riley R."/>
            <person name="Lipzen A."/>
            <person name="Clum A."/>
            <person name="Drula E."/>
            <person name="Henrissat B."/>
            <person name="Kohler A."/>
            <person name="Grigoriev I.V."/>
            <person name="Martin F.M."/>
            <person name="Hacquard S."/>
        </authorList>
    </citation>
    <scope>NUCLEOTIDE SEQUENCE</scope>
    <source>
        <strain evidence="21">MPI-SDFR-AT-0117</strain>
    </source>
</reference>
<evidence type="ECO:0000256" key="9">
    <source>
        <dbReference type="ARBA" id="ARBA00022763"/>
    </source>
</evidence>
<evidence type="ECO:0000256" key="16">
    <source>
        <dbReference type="PROSITE-ProRule" id="PRU00175"/>
    </source>
</evidence>
<dbReference type="InterPro" id="IPR003034">
    <property type="entry name" value="SAP_dom"/>
</dbReference>
<evidence type="ECO:0000259" key="20">
    <source>
        <dbReference type="PROSITE" id="PS50800"/>
    </source>
</evidence>
<dbReference type="InterPro" id="IPR039577">
    <property type="entry name" value="Rad18"/>
</dbReference>
<dbReference type="PANTHER" id="PTHR14134:SF2">
    <property type="entry name" value="E3 UBIQUITIN-PROTEIN LIGASE RAD18"/>
    <property type="match status" value="1"/>
</dbReference>
<dbReference type="SMART" id="SM00184">
    <property type="entry name" value="RING"/>
    <property type="match status" value="1"/>
</dbReference>
<dbReference type="PROSITE" id="PS50800">
    <property type="entry name" value="SAP"/>
    <property type="match status" value="1"/>
</dbReference>
<evidence type="ECO:0000256" key="6">
    <source>
        <dbReference type="ARBA" id="ARBA00015551"/>
    </source>
</evidence>
<evidence type="ECO:0000256" key="13">
    <source>
        <dbReference type="ARBA" id="ARBA00023125"/>
    </source>
</evidence>
<protein>
    <recommendedName>
        <fullName evidence="6 17">Postreplication repair E3 ubiquitin-protein ligase RAD18</fullName>
        <ecNumber evidence="5 17">2.3.2.27</ecNumber>
    </recommendedName>
    <alternativeName>
        <fullName evidence="17">RING-type E3 ubiquitin transferase RAD18</fullName>
    </alternativeName>
</protein>
<evidence type="ECO:0000256" key="10">
    <source>
        <dbReference type="ARBA" id="ARBA00022771"/>
    </source>
</evidence>
<dbReference type="InterPro" id="IPR006642">
    <property type="entry name" value="Rad18_UBZ4"/>
</dbReference>
<evidence type="ECO:0000256" key="11">
    <source>
        <dbReference type="ARBA" id="ARBA00022786"/>
    </source>
</evidence>
<feature type="region of interest" description="Disordered" evidence="18">
    <location>
        <begin position="98"/>
        <end position="182"/>
    </location>
</feature>
<dbReference type="PROSITE" id="PS50089">
    <property type="entry name" value="ZF_RING_2"/>
    <property type="match status" value="1"/>
</dbReference>
<dbReference type="GO" id="GO:0097505">
    <property type="term" value="C:Rad6-Rad18 complex"/>
    <property type="evidence" value="ECO:0007669"/>
    <property type="project" value="TreeGrafter"/>
</dbReference>
<comment type="subcellular location">
    <subcellularLocation>
        <location evidence="2 17">Nucleus</location>
    </subcellularLocation>
</comment>
<keyword evidence="8 17" id="KW-0479">Metal-binding</keyword>
<dbReference type="EC" id="2.3.2.27" evidence="5 17"/>
<keyword evidence="9 17" id="KW-0227">DNA damage</keyword>
<accession>A0A9P8V0H6</accession>
<dbReference type="NCBIfam" id="TIGR00599">
    <property type="entry name" value="rad18"/>
    <property type="match status" value="1"/>
</dbReference>
<feature type="region of interest" description="Disordered" evidence="18">
    <location>
        <begin position="357"/>
        <end position="417"/>
    </location>
</feature>
<dbReference type="Gene3D" id="3.30.40.10">
    <property type="entry name" value="Zinc/RING finger domain, C3HC4 (zinc finger)"/>
    <property type="match status" value="1"/>
</dbReference>
<dbReference type="SUPFAM" id="SSF57850">
    <property type="entry name" value="RING/U-box"/>
    <property type="match status" value="1"/>
</dbReference>
<dbReference type="AlphaFoldDB" id="A0A9P8V0H6"/>
<evidence type="ECO:0000256" key="4">
    <source>
        <dbReference type="ARBA" id="ARBA00009506"/>
    </source>
</evidence>
<feature type="region of interest" description="Disordered" evidence="18">
    <location>
        <begin position="216"/>
        <end position="249"/>
    </location>
</feature>
<dbReference type="GO" id="GO:0006301">
    <property type="term" value="P:DNA damage tolerance"/>
    <property type="evidence" value="ECO:0007669"/>
    <property type="project" value="InterPro"/>
</dbReference>
<keyword evidence="14 17" id="KW-0234">DNA repair</keyword>
<dbReference type="PROSITE" id="PS00518">
    <property type="entry name" value="ZF_RING_1"/>
    <property type="match status" value="1"/>
</dbReference>
<dbReference type="GO" id="GO:0006513">
    <property type="term" value="P:protein monoubiquitination"/>
    <property type="evidence" value="ECO:0007669"/>
    <property type="project" value="InterPro"/>
</dbReference>
<evidence type="ECO:0000256" key="3">
    <source>
        <dbReference type="ARBA" id="ARBA00004906"/>
    </source>
</evidence>
<comment type="similarity">
    <text evidence="4 17">Belongs to the RAD18 family.</text>
</comment>
<dbReference type="GO" id="GO:0006281">
    <property type="term" value="P:DNA repair"/>
    <property type="evidence" value="ECO:0007669"/>
    <property type="project" value="UniProtKB-KW"/>
</dbReference>
<dbReference type="FunFam" id="3.30.40.10:FF:000172">
    <property type="entry name" value="E3 ubiquitin-protein ligase RAD18"/>
    <property type="match status" value="1"/>
</dbReference>
<keyword evidence="15 17" id="KW-0539">Nucleus</keyword>